<evidence type="ECO:0000313" key="1">
    <source>
        <dbReference type="EMBL" id="KKL81814.1"/>
    </source>
</evidence>
<comment type="caution">
    <text evidence="1">The sequence shown here is derived from an EMBL/GenBank/DDBJ whole genome shotgun (WGS) entry which is preliminary data.</text>
</comment>
<dbReference type="AlphaFoldDB" id="A0A0F9F5Y5"/>
<organism evidence="1">
    <name type="scientific">marine sediment metagenome</name>
    <dbReference type="NCBI Taxonomy" id="412755"/>
    <lineage>
        <taxon>unclassified sequences</taxon>
        <taxon>metagenomes</taxon>
        <taxon>ecological metagenomes</taxon>
    </lineage>
</organism>
<gene>
    <name evidence="1" type="ORF">LCGC14_1990980</name>
</gene>
<sequence>MIGQMRTINPLVTVPGLGGGDPVAALDDEIAGIEKTMKTDFKAYSADKAMQARYLTLLEARDKRK</sequence>
<name>A0A0F9F5Y5_9ZZZZ</name>
<accession>A0A0F9F5Y5</accession>
<reference evidence="1" key="1">
    <citation type="journal article" date="2015" name="Nature">
        <title>Complex archaea that bridge the gap between prokaryotes and eukaryotes.</title>
        <authorList>
            <person name="Spang A."/>
            <person name="Saw J.H."/>
            <person name="Jorgensen S.L."/>
            <person name="Zaremba-Niedzwiedzka K."/>
            <person name="Martijn J."/>
            <person name="Lind A.E."/>
            <person name="van Eijk R."/>
            <person name="Schleper C."/>
            <person name="Guy L."/>
            <person name="Ettema T.J."/>
        </authorList>
    </citation>
    <scope>NUCLEOTIDE SEQUENCE</scope>
</reference>
<proteinExistence type="predicted"/>
<dbReference type="EMBL" id="LAZR01022457">
    <property type="protein sequence ID" value="KKL81814.1"/>
    <property type="molecule type" value="Genomic_DNA"/>
</dbReference>
<protein>
    <submittedName>
        <fullName evidence="1">Uncharacterized protein</fullName>
    </submittedName>
</protein>